<gene>
    <name evidence="13" type="ORF">NCG91_06055</name>
</gene>
<dbReference type="Gene3D" id="2.40.170.20">
    <property type="entry name" value="TonB-dependent receptor, beta-barrel domain"/>
    <property type="match status" value="1"/>
</dbReference>
<evidence type="ECO:0000256" key="6">
    <source>
        <dbReference type="ARBA" id="ARBA00023136"/>
    </source>
</evidence>
<dbReference type="PANTHER" id="PTHR30069:SF46">
    <property type="entry name" value="OAR PROTEIN"/>
    <property type="match status" value="1"/>
</dbReference>
<dbReference type="InterPro" id="IPR057601">
    <property type="entry name" value="Oar-like_b-barrel"/>
</dbReference>
<evidence type="ECO:0000259" key="12">
    <source>
        <dbReference type="Pfam" id="PF25183"/>
    </source>
</evidence>
<keyword evidence="10" id="KW-0732">Signal</keyword>
<accession>A0ABT0WN43</accession>
<evidence type="ECO:0000259" key="11">
    <source>
        <dbReference type="Pfam" id="PF07715"/>
    </source>
</evidence>
<comment type="caution">
    <text evidence="13">The sequence shown here is derived from an EMBL/GenBank/DDBJ whole genome shotgun (WGS) entry which is preliminary data.</text>
</comment>
<keyword evidence="4 9" id="KW-1134">Transmembrane beta strand</keyword>
<dbReference type="InterPro" id="IPR039426">
    <property type="entry name" value="TonB-dep_rcpt-like"/>
</dbReference>
<keyword evidence="7 13" id="KW-0675">Receptor</keyword>
<dbReference type="Pfam" id="PF25183">
    <property type="entry name" value="OMP_b-brl_4"/>
    <property type="match status" value="1"/>
</dbReference>
<dbReference type="Pfam" id="PF07715">
    <property type="entry name" value="Plug"/>
    <property type="match status" value="1"/>
</dbReference>
<reference evidence="13 14" key="1">
    <citation type="submission" date="2022-06" db="EMBL/GenBank/DDBJ databases">
        <title>Janthinobacterium kumbetensis sp. nov., isolated from spring water in Turkey.</title>
        <authorList>
            <person name="Inan Bektas K."/>
            <person name="Belduz A.A."/>
            <person name="Canakci S."/>
            <person name="Nalcaoglu A."/>
            <person name="Ceylan E."/>
            <person name="Kati H."/>
        </authorList>
    </citation>
    <scope>NUCLEOTIDE SEQUENCE [LARGE SCALE GENOMIC DNA]</scope>
    <source>
        <strain evidence="13 14">GK</strain>
    </source>
</reference>
<evidence type="ECO:0000256" key="10">
    <source>
        <dbReference type="SAM" id="SignalP"/>
    </source>
</evidence>
<feature type="signal peptide" evidence="10">
    <location>
        <begin position="1"/>
        <end position="31"/>
    </location>
</feature>
<keyword evidence="14" id="KW-1185">Reference proteome</keyword>
<name>A0ABT0WN43_9BURK</name>
<dbReference type="InterPro" id="IPR036942">
    <property type="entry name" value="Beta-barrel_TonB_sf"/>
</dbReference>
<feature type="domain" description="TonB-dependent transporter Oar-like beta-barrel" evidence="12">
    <location>
        <begin position="348"/>
        <end position="605"/>
    </location>
</feature>
<dbReference type="Gene3D" id="2.170.130.10">
    <property type="entry name" value="TonB-dependent receptor, plug domain"/>
    <property type="match status" value="1"/>
</dbReference>
<dbReference type="PANTHER" id="PTHR30069">
    <property type="entry name" value="TONB-DEPENDENT OUTER MEMBRANE RECEPTOR"/>
    <property type="match status" value="1"/>
</dbReference>
<dbReference type="InterPro" id="IPR012910">
    <property type="entry name" value="Plug_dom"/>
</dbReference>
<evidence type="ECO:0000256" key="3">
    <source>
        <dbReference type="ARBA" id="ARBA00022448"/>
    </source>
</evidence>
<dbReference type="Pfam" id="PF13620">
    <property type="entry name" value="CarboxypepD_reg"/>
    <property type="match status" value="1"/>
</dbReference>
<dbReference type="InterPro" id="IPR037066">
    <property type="entry name" value="Plug_dom_sf"/>
</dbReference>
<evidence type="ECO:0000256" key="2">
    <source>
        <dbReference type="ARBA" id="ARBA00009810"/>
    </source>
</evidence>
<keyword evidence="3 9" id="KW-0813">Transport</keyword>
<organism evidence="13 14">
    <name type="scientific">Janthinobacterium kumbetense</name>
    <dbReference type="NCBI Taxonomy" id="2950280"/>
    <lineage>
        <taxon>Bacteria</taxon>
        <taxon>Pseudomonadati</taxon>
        <taxon>Pseudomonadota</taxon>
        <taxon>Betaproteobacteria</taxon>
        <taxon>Burkholderiales</taxon>
        <taxon>Oxalobacteraceae</taxon>
        <taxon>Janthinobacterium</taxon>
    </lineage>
</organism>
<comment type="subcellular location">
    <subcellularLocation>
        <location evidence="1 9">Cell outer membrane</location>
        <topology evidence="1 9">Multi-pass membrane protein</topology>
    </subcellularLocation>
</comment>
<keyword evidence="6 9" id="KW-0472">Membrane</keyword>
<keyword evidence="5 9" id="KW-0812">Transmembrane</keyword>
<evidence type="ECO:0000256" key="8">
    <source>
        <dbReference type="ARBA" id="ARBA00023237"/>
    </source>
</evidence>
<comment type="similarity">
    <text evidence="2 9">Belongs to the TonB-dependent receptor family.</text>
</comment>
<dbReference type="PROSITE" id="PS52016">
    <property type="entry name" value="TONB_DEPENDENT_REC_3"/>
    <property type="match status" value="1"/>
</dbReference>
<protein>
    <submittedName>
        <fullName evidence="13">TonB-dependent receptor</fullName>
    </submittedName>
</protein>
<evidence type="ECO:0000256" key="4">
    <source>
        <dbReference type="ARBA" id="ARBA00022452"/>
    </source>
</evidence>
<dbReference type="SUPFAM" id="SSF49452">
    <property type="entry name" value="Starch-binding domain-like"/>
    <property type="match status" value="1"/>
</dbReference>
<evidence type="ECO:0000313" key="14">
    <source>
        <dbReference type="Proteomes" id="UP001202243"/>
    </source>
</evidence>
<evidence type="ECO:0000256" key="1">
    <source>
        <dbReference type="ARBA" id="ARBA00004571"/>
    </source>
</evidence>
<evidence type="ECO:0000256" key="9">
    <source>
        <dbReference type="PROSITE-ProRule" id="PRU01360"/>
    </source>
</evidence>
<dbReference type="InterPro" id="IPR013784">
    <property type="entry name" value="Carb-bd-like_fold"/>
</dbReference>
<proteinExistence type="inferred from homology"/>
<keyword evidence="8 9" id="KW-0998">Cell outer membrane</keyword>
<dbReference type="RefSeq" id="WP_251349004.1">
    <property type="nucleotide sequence ID" value="NZ_JAMQGR010000001.1"/>
</dbReference>
<evidence type="ECO:0000256" key="5">
    <source>
        <dbReference type="ARBA" id="ARBA00022692"/>
    </source>
</evidence>
<sequence>MHSTRLKLRDISRAAAIVIALAAGVPGQAWAQSNATSTIFGEVSAPAGATVVLENLATGVQRSLTPDTSGRYVANSMPPGRYAVRVLRAGSVEASQEVEALIGAGAEANFGPASAAGPVGQEQTVVVKASRNPIDVSNTNNGVIFTAKELKALPVGNDVASIVQLTPGVARGTNSVYGNAPSIGGSGQSENAFYVNGFPITNLLTQVGASELPFGAISNLQVLSGGYGSEFGRSTGGVINITTKSGGNKVEFGGKVSIIPRSLKGTTENRYYPNTGANPETDGTLKYWNRDNGSTSKVVGLYGSGPLIKNKLFAFVALEQTRTDGGAVAGARDDLVDKVLPNGWRESKSKVDRMMAKLDYNLTDDHHFEYTKLYDRTTTDSQSYGFDYATLKRNNVAGGGSETTINCCGSSAAPGANVDIFKYTGYLTDNLTVTAMMGQSRTSHRRTPEGYNPLLAQTSSNESTQVPGLTYTNPQMVTGTLVDPSSEDRQKAKRLDLEYKLGKHSLRGGIDRIDVESKVGLSLAGGYRWKYQKVKDPTLLINGAFETPAQGGGYGKDGYYVSKELNANLARPTSVQSAQYIQDHYQVTERVLLDLGLRREQFTNYSTDGVAFISQRNMIAPRVGATWDYLGDGTLKFFANGGRYHLPVPSNLSSNMASPFLATSEMFTYTGVDPVTGAPTGLHAISKPYSANNAYGQSRDAREVTAVGLKPLSQDEFSLGFERALSKKLVVGASFLYRKLNDTNDDVCDERPLQAWATRNGVDTGKWSGFQCAIINPGRDNSLMVDFDDGKGLRRVDISAAEWGNPLPSRTYRALNMFIEHPYTNGWYGKLTYTLSGLKGNMEGQTDSIGGGDVGLTVSDDHKELMYNAYGYLPGDHRHAFKAYGFMQVIPDVMVGANLSLTSGAPRNCIGALPDNLRFEKDYGDSYFYCNGKPAPRGSQGRLPWQAQLDMNVAYTPSAVKGLSLKVDVFNVFNSQTVTRYTETREDHGAISRNYLQVDGRTAPRSVRFTAEYTY</sequence>
<evidence type="ECO:0000256" key="7">
    <source>
        <dbReference type="ARBA" id="ARBA00023170"/>
    </source>
</evidence>
<evidence type="ECO:0000313" key="13">
    <source>
        <dbReference type="EMBL" id="MCM2565154.1"/>
    </source>
</evidence>
<feature type="domain" description="TonB-dependent receptor plug" evidence="11">
    <location>
        <begin position="144"/>
        <end position="238"/>
    </location>
</feature>
<dbReference type="Proteomes" id="UP001202243">
    <property type="component" value="Unassembled WGS sequence"/>
</dbReference>
<dbReference type="EMBL" id="JAMQGR010000001">
    <property type="protein sequence ID" value="MCM2565154.1"/>
    <property type="molecule type" value="Genomic_DNA"/>
</dbReference>
<dbReference type="SUPFAM" id="SSF56935">
    <property type="entry name" value="Porins"/>
    <property type="match status" value="1"/>
</dbReference>
<feature type="chain" id="PRO_5046311232" evidence="10">
    <location>
        <begin position="32"/>
        <end position="1015"/>
    </location>
</feature>